<feature type="compositionally biased region" description="Basic residues" evidence="1">
    <location>
        <begin position="127"/>
        <end position="143"/>
    </location>
</feature>
<keyword evidence="3" id="KW-1185">Reference proteome</keyword>
<dbReference type="PANTHER" id="PTHR31903:SF6">
    <property type="entry name" value="F12F1.11-RELATED"/>
    <property type="match status" value="1"/>
</dbReference>
<evidence type="ECO:0000313" key="2">
    <source>
        <dbReference type="EMBL" id="KAK4741748.1"/>
    </source>
</evidence>
<organism evidence="2 3">
    <name type="scientific">Trapa incisa</name>
    <dbReference type="NCBI Taxonomy" id="236973"/>
    <lineage>
        <taxon>Eukaryota</taxon>
        <taxon>Viridiplantae</taxon>
        <taxon>Streptophyta</taxon>
        <taxon>Embryophyta</taxon>
        <taxon>Tracheophyta</taxon>
        <taxon>Spermatophyta</taxon>
        <taxon>Magnoliopsida</taxon>
        <taxon>eudicotyledons</taxon>
        <taxon>Gunneridae</taxon>
        <taxon>Pentapetalae</taxon>
        <taxon>rosids</taxon>
        <taxon>malvids</taxon>
        <taxon>Myrtales</taxon>
        <taxon>Lythraceae</taxon>
        <taxon>Trapa</taxon>
    </lineage>
</organism>
<feature type="compositionally biased region" description="Polar residues" evidence="1">
    <location>
        <begin position="1"/>
        <end position="11"/>
    </location>
</feature>
<reference evidence="2 3" key="1">
    <citation type="journal article" date="2023" name="Hortic Res">
        <title>Pangenome of water caltrop reveals structural variations and asymmetric subgenome divergence after allopolyploidization.</title>
        <authorList>
            <person name="Zhang X."/>
            <person name="Chen Y."/>
            <person name="Wang L."/>
            <person name="Yuan Y."/>
            <person name="Fang M."/>
            <person name="Shi L."/>
            <person name="Lu R."/>
            <person name="Comes H.P."/>
            <person name="Ma Y."/>
            <person name="Chen Y."/>
            <person name="Huang G."/>
            <person name="Zhou Y."/>
            <person name="Zheng Z."/>
            <person name="Qiu Y."/>
        </authorList>
    </citation>
    <scope>NUCLEOTIDE SEQUENCE [LARGE SCALE GENOMIC DNA]</scope>
    <source>
        <tissue evidence="2">Roots</tissue>
    </source>
</reference>
<feature type="region of interest" description="Disordered" evidence="1">
    <location>
        <begin position="1"/>
        <end position="23"/>
    </location>
</feature>
<dbReference type="PANTHER" id="PTHR31903">
    <property type="entry name" value="F12F1.11-RELATED"/>
    <property type="match status" value="1"/>
</dbReference>
<sequence>MPKITKNTNKVHPSITHGLHHSPDHHHHHLLALLLPAAILSLTATLSPDETEVLAYLISSHSNGNSSANKKSDTISDRYDGGGGHVPVFSCNCFRCYTSFWSRWDKSPKRDLIHEIIEAYEEGLSHSRQKSTKVKKKKKKKNCKISDNKKTATERVEGGGNGSGTPVAPDGDGVGVGIVGLPGKGLEKTGFREKNSREKSNPLERVFFAHTQEVFSIMKKMRELYLDHIK</sequence>
<feature type="region of interest" description="Disordered" evidence="1">
    <location>
        <begin position="127"/>
        <end position="173"/>
    </location>
</feature>
<proteinExistence type="predicted"/>
<gene>
    <name evidence="2" type="ORF">SAY87_025336</name>
</gene>
<evidence type="ECO:0000313" key="3">
    <source>
        <dbReference type="Proteomes" id="UP001345219"/>
    </source>
</evidence>
<dbReference type="Proteomes" id="UP001345219">
    <property type="component" value="Chromosome 19"/>
</dbReference>
<comment type="caution">
    <text evidence="2">The sequence shown here is derived from an EMBL/GenBank/DDBJ whole genome shotgun (WGS) entry which is preliminary data.</text>
</comment>
<name>A0AAN7GDH0_9MYRT</name>
<feature type="compositionally biased region" description="Basic and acidic residues" evidence="1">
    <location>
        <begin position="144"/>
        <end position="157"/>
    </location>
</feature>
<dbReference type="EMBL" id="JAXIOK010000024">
    <property type="protein sequence ID" value="KAK4741748.1"/>
    <property type="molecule type" value="Genomic_DNA"/>
</dbReference>
<accession>A0AAN7GDH0</accession>
<dbReference type="AlphaFoldDB" id="A0AAN7GDH0"/>
<protein>
    <submittedName>
        <fullName evidence="2">Uncharacterized protein</fullName>
    </submittedName>
</protein>
<evidence type="ECO:0000256" key="1">
    <source>
        <dbReference type="SAM" id="MobiDB-lite"/>
    </source>
</evidence>